<feature type="transmembrane region" description="Helical" evidence="1">
    <location>
        <begin position="74"/>
        <end position="92"/>
    </location>
</feature>
<accession>A0ABR7LP50</accession>
<dbReference type="EMBL" id="JABVEC010000009">
    <property type="protein sequence ID" value="MBC6466625.1"/>
    <property type="molecule type" value="Genomic_DNA"/>
</dbReference>
<dbReference type="RefSeq" id="WP_187243640.1">
    <property type="nucleotide sequence ID" value="NZ_BAAAOK010000013.1"/>
</dbReference>
<keyword evidence="1" id="KW-1133">Transmembrane helix</keyword>
<keyword evidence="1" id="KW-0472">Membrane</keyword>
<feature type="transmembrane region" description="Helical" evidence="1">
    <location>
        <begin position="97"/>
        <end position="119"/>
    </location>
</feature>
<reference evidence="2 3" key="1">
    <citation type="submission" date="2020-06" db="EMBL/GenBank/DDBJ databases">
        <title>Actinomadura xiongansis sp. nov., isolated from soil of Baiyangdian.</title>
        <authorList>
            <person name="Zhang X."/>
        </authorList>
    </citation>
    <scope>NUCLEOTIDE SEQUENCE [LARGE SCALE GENOMIC DNA]</scope>
    <source>
        <strain evidence="2 3">HBUM206468</strain>
    </source>
</reference>
<name>A0ABR7LP50_9ACTN</name>
<organism evidence="2 3">
    <name type="scientific">Actinomadura alba</name>
    <dbReference type="NCBI Taxonomy" id="406431"/>
    <lineage>
        <taxon>Bacteria</taxon>
        <taxon>Bacillati</taxon>
        <taxon>Actinomycetota</taxon>
        <taxon>Actinomycetes</taxon>
        <taxon>Streptosporangiales</taxon>
        <taxon>Thermomonosporaceae</taxon>
        <taxon>Actinomadura</taxon>
    </lineage>
</organism>
<sequence>MIYLLLGGALLCFRLLGALGVRRFASWSVSAAHALAVMLVVTASAHFVPASVTVMPDHADLVRMVPPIVPFADAMVYLTGVLELLGAAGLVVTTTRWVAGVGLVALFVLLLPANIYASIADVPFHGGEPTPLWLRIPEQALYVGIAVWVVRSSNGAAARRLLHRPRTGPAWPVSASR</sequence>
<evidence type="ECO:0000313" key="3">
    <source>
        <dbReference type="Proteomes" id="UP000805614"/>
    </source>
</evidence>
<dbReference type="PANTHER" id="PTHR36974:SF1">
    <property type="entry name" value="DOXX FAMILY MEMBRANE PROTEIN"/>
    <property type="match status" value="1"/>
</dbReference>
<evidence type="ECO:0000256" key="1">
    <source>
        <dbReference type="SAM" id="Phobius"/>
    </source>
</evidence>
<protein>
    <recommendedName>
        <fullName evidence="4">DoxX family membrane protein</fullName>
    </recommendedName>
</protein>
<dbReference type="PANTHER" id="PTHR36974">
    <property type="entry name" value="MEMBRANE PROTEIN-RELATED"/>
    <property type="match status" value="1"/>
</dbReference>
<comment type="caution">
    <text evidence="2">The sequence shown here is derived from an EMBL/GenBank/DDBJ whole genome shotgun (WGS) entry which is preliminary data.</text>
</comment>
<evidence type="ECO:0008006" key="4">
    <source>
        <dbReference type="Google" id="ProtNLM"/>
    </source>
</evidence>
<gene>
    <name evidence="2" type="ORF">HKK74_14085</name>
</gene>
<proteinExistence type="predicted"/>
<evidence type="ECO:0000313" key="2">
    <source>
        <dbReference type="EMBL" id="MBC6466625.1"/>
    </source>
</evidence>
<dbReference type="Proteomes" id="UP000805614">
    <property type="component" value="Unassembled WGS sequence"/>
</dbReference>
<keyword evidence="3" id="KW-1185">Reference proteome</keyword>
<keyword evidence="1" id="KW-0812">Transmembrane</keyword>